<protein>
    <submittedName>
        <fullName evidence="1">Uncharacterized protein</fullName>
    </submittedName>
</protein>
<organism evidence="1">
    <name type="scientific">marine sediment metagenome</name>
    <dbReference type="NCBI Taxonomy" id="412755"/>
    <lineage>
        <taxon>unclassified sequences</taxon>
        <taxon>metagenomes</taxon>
        <taxon>ecological metagenomes</taxon>
    </lineage>
</organism>
<comment type="caution">
    <text evidence="1">The sequence shown here is derived from an EMBL/GenBank/DDBJ whole genome shotgun (WGS) entry which is preliminary data.</text>
</comment>
<proteinExistence type="predicted"/>
<dbReference type="Pfam" id="PF03692">
    <property type="entry name" value="CxxCxxCC"/>
    <property type="match status" value="1"/>
</dbReference>
<name>A0A0F9RZU4_9ZZZZ</name>
<reference evidence="1" key="1">
    <citation type="journal article" date="2015" name="Nature">
        <title>Complex archaea that bridge the gap between prokaryotes and eukaryotes.</title>
        <authorList>
            <person name="Spang A."/>
            <person name="Saw J.H."/>
            <person name="Jorgensen S.L."/>
            <person name="Zaremba-Niedzwiedzka K."/>
            <person name="Martijn J."/>
            <person name="Lind A.E."/>
            <person name="van Eijk R."/>
            <person name="Schleper C."/>
            <person name="Guy L."/>
            <person name="Ettema T.J."/>
        </authorList>
    </citation>
    <scope>NUCLEOTIDE SEQUENCE</scope>
</reference>
<sequence length="111" mass="11609">MIPPPFDCQACGACCSFSPTWPRFSTEAEADLDKIPEKFVSADLSGMRCDGARCLALVGRVGVATSCAVYAARPEVCRACVPGGDDCLMARRAFGLDDTVVAPQGDAVCEA</sequence>
<accession>A0A0F9RZU4</accession>
<evidence type="ECO:0000313" key="1">
    <source>
        <dbReference type="EMBL" id="KKN60344.1"/>
    </source>
</evidence>
<dbReference type="InterPro" id="IPR005358">
    <property type="entry name" value="Puta_zinc/iron-chelating_dom"/>
</dbReference>
<dbReference type="AlphaFoldDB" id="A0A0F9RZU4"/>
<dbReference type="EMBL" id="LAZR01000699">
    <property type="protein sequence ID" value="KKN60344.1"/>
    <property type="molecule type" value="Genomic_DNA"/>
</dbReference>
<gene>
    <name evidence="1" type="ORF">LCGC14_0533160</name>
</gene>